<dbReference type="EMBL" id="BMNA01000002">
    <property type="protein sequence ID" value="GGL95534.1"/>
    <property type="molecule type" value="Genomic_DNA"/>
</dbReference>
<keyword evidence="4" id="KW-1185">Reference proteome</keyword>
<feature type="compositionally biased region" description="Polar residues" evidence="1">
    <location>
        <begin position="1"/>
        <end position="10"/>
    </location>
</feature>
<evidence type="ECO:0000313" key="3">
    <source>
        <dbReference type="EMBL" id="GGL95534.1"/>
    </source>
</evidence>
<dbReference type="InterPro" id="IPR012347">
    <property type="entry name" value="Ferritin-like"/>
</dbReference>
<proteinExistence type="predicted"/>
<feature type="compositionally biased region" description="Low complexity" evidence="1">
    <location>
        <begin position="15"/>
        <end position="37"/>
    </location>
</feature>
<reference evidence="3" key="2">
    <citation type="submission" date="2020-09" db="EMBL/GenBank/DDBJ databases">
        <authorList>
            <person name="Sun Q."/>
            <person name="Zhou Y."/>
        </authorList>
    </citation>
    <scope>NUCLEOTIDE SEQUENCE</scope>
    <source>
        <strain evidence="3">CGMCC 4.7308</strain>
    </source>
</reference>
<organism evidence="3 4">
    <name type="scientific">Nakamurella endophytica</name>
    <dbReference type="NCBI Taxonomy" id="1748367"/>
    <lineage>
        <taxon>Bacteria</taxon>
        <taxon>Bacillati</taxon>
        <taxon>Actinomycetota</taxon>
        <taxon>Actinomycetes</taxon>
        <taxon>Nakamurellales</taxon>
        <taxon>Nakamurellaceae</taxon>
        <taxon>Nakamurella</taxon>
    </lineage>
</organism>
<dbReference type="CDD" id="cd00657">
    <property type="entry name" value="Ferritin_like"/>
    <property type="match status" value="1"/>
</dbReference>
<accession>A0A917SRX4</accession>
<dbReference type="InterPro" id="IPR009078">
    <property type="entry name" value="Ferritin-like_SF"/>
</dbReference>
<dbReference type="AlphaFoldDB" id="A0A917SRX4"/>
<name>A0A917SRX4_9ACTN</name>
<dbReference type="SUPFAM" id="SSF47240">
    <property type="entry name" value="Ferritin-like"/>
    <property type="match status" value="1"/>
</dbReference>
<dbReference type="InterPro" id="IPR029447">
    <property type="entry name" value="DUF4439"/>
</dbReference>
<feature type="region of interest" description="Disordered" evidence="1">
    <location>
        <begin position="1"/>
        <end position="37"/>
    </location>
</feature>
<dbReference type="Gene3D" id="1.20.1260.10">
    <property type="match status" value="1"/>
</dbReference>
<sequence length="183" mass="18029">MSSPQGSATPTPDEPGTSAPPSTAAPSAGSAPATTPAAGKPLNPALLKALGVALSCEQAAVWCYGLIAAYLPDDLDLISGIEAGHLARRDATAALITAGRGKATPPAAAYDVPALSTPASARALAATLENGCAAAWRTVLGSTDDTGLRTTALAGLSDSAVWLTQIKLAGKISPSTVPFPGQS</sequence>
<comment type="caution">
    <text evidence="3">The sequence shown here is derived from an EMBL/GenBank/DDBJ whole genome shotgun (WGS) entry which is preliminary data.</text>
</comment>
<dbReference type="RefSeq" id="WP_188940734.1">
    <property type="nucleotide sequence ID" value="NZ_BMNA01000002.1"/>
</dbReference>
<evidence type="ECO:0000313" key="4">
    <source>
        <dbReference type="Proteomes" id="UP000655208"/>
    </source>
</evidence>
<dbReference type="Proteomes" id="UP000655208">
    <property type="component" value="Unassembled WGS sequence"/>
</dbReference>
<dbReference type="Pfam" id="PF14530">
    <property type="entry name" value="DUF4439"/>
    <property type="match status" value="1"/>
</dbReference>
<feature type="domain" description="DUF4439" evidence="2">
    <location>
        <begin position="49"/>
        <end position="182"/>
    </location>
</feature>
<evidence type="ECO:0000259" key="2">
    <source>
        <dbReference type="Pfam" id="PF14530"/>
    </source>
</evidence>
<protein>
    <recommendedName>
        <fullName evidence="2">DUF4439 domain-containing protein</fullName>
    </recommendedName>
</protein>
<reference evidence="3" key="1">
    <citation type="journal article" date="2014" name="Int. J. Syst. Evol. Microbiol.">
        <title>Complete genome sequence of Corynebacterium casei LMG S-19264T (=DSM 44701T), isolated from a smear-ripened cheese.</title>
        <authorList>
            <consortium name="US DOE Joint Genome Institute (JGI-PGF)"/>
            <person name="Walter F."/>
            <person name="Albersmeier A."/>
            <person name="Kalinowski J."/>
            <person name="Ruckert C."/>
        </authorList>
    </citation>
    <scope>NUCLEOTIDE SEQUENCE</scope>
    <source>
        <strain evidence="3">CGMCC 4.7308</strain>
    </source>
</reference>
<evidence type="ECO:0000256" key="1">
    <source>
        <dbReference type="SAM" id="MobiDB-lite"/>
    </source>
</evidence>
<gene>
    <name evidence="3" type="ORF">GCM10011594_13960</name>
</gene>